<dbReference type="InterPro" id="IPR005999">
    <property type="entry name" value="Glycerol_kin"/>
</dbReference>
<dbReference type="GO" id="GO:0019563">
    <property type="term" value="P:glycerol catabolic process"/>
    <property type="evidence" value="ECO:0007669"/>
    <property type="project" value="UniProtKB-UniRule"/>
</dbReference>
<dbReference type="InterPro" id="IPR018483">
    <property type="entry name" value="Carb_kinase_FGGY_CS"/>
</dbReference>
<dbReference type="KEGG" id="pob:LPB03_13760"/>
<dbReference type="InterPro" id="IPR018485">
    <property type="entry name" value="FGGY_C"/>
</dbReference>
<comment type="caution">
    <text evidence="13">The sequence shown here is derived from an EMBL/GenBank/DDBJ whole genome shotgun (WGS) entry which is preliminary data.</text>
</comment>
<dbReference type="PROSITE" id="PS00445">
    <property type="entry name" value="FGGY_KINASES_2"/>
    <property type="match status" value="1"/>
</dbReference>
<dbReference type="FunFam" id="3.30.420.40:FF:000008">
    <property type="entry name" value="Glycerol kinase"/>
    <property type="match status" value="1"/>
</dbReference>
<organism evidence="13 14">
    <name type="scientific">Polaribacter vadi</name>
    <dbReference type="NCBI Taxonomy" id="1774273"/>
    <lineage>
        <taxon>Bacteria</taxon>
        <taxon>Pseudomonadati</taxon>
        <taxon>Bacteroidota</taxon>
        <taxon>Flavobacteriia</taxon>
        <taxon>Flavobacteriales</taxon>
        <taxon>Flavobacteriaceae</taxon>
    </lineage>
</organism>
<dbReference type="RefSeq" id="WP_065320564.1">
    <property type="nucleotide sequence ID" value="NZ_CP017477.1"/>
</dbReference>
<comment type="activity regulation">
    <text evidence="9">Inhibited by fructose 1,6-bisphosphate (FBP).</text>
</comment>
<dbReference type="NCBIfam" id="TIGR01311">
    <property type="entry name" value="glycerol_kin"/>
    <property type="match status" value="1"/>
</dbReference>
<dbReference type="SUPFAM" id="SSF53067">
    <property type="entry name" value="Actin-like ATPase domain"/>
    <property type="match status" value="2"/>
</dbReference>
<evidence type="ECO:0000256" key="1">
    <source>
        <dbReference type="ARBA" id="ARBA00005190"/>
    </source>
</evidence>
<dbReference type="NCBIfam" id="NF000756">
    <property type="entry name" value="PRK00047.1"/>
    <property type="match status" value="1"/>
</dbReference>
<dbReference type="InterPro" id="IPR018484">
    <property type="entry name" value="FGGY_N"/>
</dbReference>
<sequence>MSKYILALDQGTTSSRAIVFDKKGKIRSVAQKEFTQIFPQPGWVEHDAVEIWSTQAGVAAEAIASKGLEMENIAAIGITNQRETVVVWDKNTGKPVYNAIVWQDKRTSDYCDELRAAGKADMITEKTGLIVDSYFSGTKVKWILDNVEGARERAEKGDLLLGTIDTWLVWNFSKKKKHITDVTNASRTLLFNINTMAWDDELLELLTIPKSMLPEVKQSSEIYGHTKSTFFNCNIPIAGIAGDQQAALFGQMCTKKGMVKNTYGTGCFMLMNIGDKPIKSKNNLLTTVAWKINNKTTYAFEGSVFIAGAAVQWLRDGLKIIRNSSEVEALANSVKDSDGVYFVPSFAGLGAPYWNQKAQGTIFGLTRGTTDAHIARATLDAIAYQSMDILKAMEADAEIKIKELRVDGGATVNNTLMQFQADVLNTKTIRPKVVETTAMGAAFLAGLAVGFWENEQEIQEIWQIDQEFEPTEEREKIDKNIKGWYKAVKALEFWTK</sequence>
<name>A0A1B8TP86_9FLAO</name>
<dbReference type="PANTHER" id="PTHR10196:SF69">
    <property type="entry name" value="GLYCEROL KINASE"/>
    <property type="match status" value="1"/>
</dbReference>
<feature type="binding site" evidence="9">
    <location>
        <position position="243"/>
    </location>
    <ligand>
        <name>sn-glycerol 3-phosphate</name>
        <dbReference type="ChEBI" id="CHEBI:57597"/>
    </ligand>
</feature>
<feature type="binding site" evidence="9">
    <location>
        <position position="134"/>
    </location>
    <ligand>
        <name>sn-glycerol 3-phosphate</name>
        <dbReference type="ChEBI" id="CHEBI:57597"/>
    </ligand>
</feature>
<keyword evidence="7 9" id="KW-0067">ATP-binding</keyword>
<accession>A0A1B8TP86</accession>
<reference evidence="14" key="1">
    <citation type="submission" date="2016-02" db="EMBL/GenBank/DDBJ databases">
        <authorList>
            <person name="Shin S.-K."/>
            <person name="Yi H."/>
            <person name="Kim E."/>
        </authorList>
    </citation>
    <scope>NUCLEOTIDE SEQUENCE [LARGE SCALE GENOMIC DNA]</scope>
    <source>
        <strain evidence="14">LPB0003</strain>
    </source>
</reference>
<dbReference type="EMBL" id="LSFM01000026">
    <property type="protein sequence ID" value="OBY61432.1"/>
    <property type="molecule type" value="Genomic_DNA"/>
</dbReference>
<feature type="binding site" evidence="9">
    <location>
        <position position="83"/>
    </location>
    <ligand>
        <name>glycerol</name>
        <dbReference type="ChEBI" id="CHEBI:17754"/>
    </ligand>
</feature>
<dbReference type="PROSITE" id="PS00933">
    <property type="entry name" value="FGGY_KINASES_1"/>
    <property type="match status" value="1"/>
</dbReference>
<protein>
    <recommendedName>
        <fullName evidence="9">Glycerol kinase</fullName>
        <ecNumber evidence="9">2.7.1.30</ecNumber>
    </recommendedName>
    <alternativeName>
        <fullName evidence="9">ATP:glycerol 3-phosphotransferase</fullName>
    </alternativeName>
    <alternativeName>
        <fullName evidence="9">Glycerokinase</fullName>
        <shortName evidence="9">GK</shortName>
    </alternativeName>
</protein>
<evidence type="ECO:0000259" key="11">
    <source>
        <dbReference type="Pfam" id="PF00370"/>
    </source>
</evidence>
<feature type="binding site" evidence="9">
    <location>
        <position position="312"/>
    </location>
    <ligand>
        <name>ATP</name>
        <dbReference type="ChEBI" id="CHEBI:30616"/>
    </ligand>
</feature>
<comment type="similarity">
    <text evidence="2 9 10">Belongs to the FGGY kinase family.</text>
</comment>
<comment type="function">
    <text evidence="9">Key enzyme in the regulation of glycerol uptake and metabolism. Catalyzes the phosphorylation of glycerol to yield sn-glycerol 3-phosphate.</text>
</comment>
<feature type="binding site" evidence="9">
    <location>
        <position position="12"/>
    </location>
    <ligand>
        <name>ADP</name>
        <dbReference type="ChEBI" id="CHEBI:456216"/>
    </ligand>
</feature>
<feature type="binding site" evidence="9">
    <location>
        <position position="265"/>
    </location>
    <ligand>
        <name>ADP</name>
        <dbReference type="ChEBI" id="CHEBI:456216"/>
    </ligand>
</feature>
<dbReference type="GO" id="GO:0004370">
    <property type="term" value="F:glycerol kinase activity"/>
    <property type="evidence" value="ECO:0007669"/>
    <property type="project" value="UniProtKB-UniRule"/>
</dbReference>
<dbReference type="Gene3D" id="3.30.420.40">
    <property type="match status" value="2"/>
</dbReference>
<feature type="binding site" evidence="9">
    <location>
        <position position="13"/>
    </location>
    <ligand>
        <name>ATP</name>
        <dbReference type="ChEBI" id="CHEBI:30616"/>
    </ligand>
</feature>
<dbReference type="PIRSF" id="PIRSF000538">
    <property type="entry name" value="GlpK"/>
    <property type="match status" value="1"/>
</dbReference>
<keyword evidence="4 9" id="KW-0547">Nucleotide-binding</keyword>
<evidence type="ECO:0000256" key="2">
    <source>
        <dbReference type="ARBA" id="ARBA00009156"/>
    </source>
</evidence>
<evidence type="ECO:0000313" key="13">
    <source>
        <dbReference type="EMBL" id="OBY61432.1"/>
    </source>
</evidence>
<feature type="binding site" evidence="9">
    <location>
        <position position="16"/>
    </location>
    <ligand>
        <name>ADP</name>
        <dbReference type="ChEBI" id="CHEBI:456216"/>
    </ligand>
</feature>
<feature type="binding site" evidence="9">
    <location>
        <position position="82"/>
    </location>
    <ligand>
        <name>glycerol</name>
        <dbReference type="ChEBI" id="CHEBI:17754"/>
    </ligand>
</feature>
<keyword evidence="3 9" id="KW-0808">Transferase</keyword>
<evidence type="ECO:0000256" key="8">
    <source>
        <dbReference type="ARBA" id="ARBA00052101"/>
    </source>
</evidence>
<dbReference type="EC" id="2.7.1.30" evidence="9"/>
<dbReference type="InterPro" id="IPR000577">
    <property type="entry name" value="Carb_kinase_FGGY"/>
</dbReference>
<gene>
    <name evidence="9 13" type="primary">glpK</name>
    <name evidence="13" type="ORF">LPB3_15545</name>
</gene>
<evidence type="ECO:0000313" key="14">
    <source>
        <dbReference type="Proteomes" id="UP000092584"/>
    </source>
</evidence>
<dbReference type="Proteomes" id="UP000092584">
    <property type="component" value="Unassembled WGS sequence"/>
</dbReference>
<evidence type="ECO:0000256" key="3">
    <source>
        <dbReference type="ARBA" id="ARBA00022679"/>
    </source>
</evidence>
<proteinExistence type="inferred from homology"/>
<dbReference type="AlphaFoldDB" id="A0A1B8TP86"/>
<feature type="binding site" evidence="9">
    <location>
        <position position="308"/>
    </location>
    <ligand>
        <name>ATP</name>
        <dbReference type="ChEBI" id="CHEBI:30616"/>
    </ligand>
</feature>
<dbReference type="STRING" id="1774273.LPB03_13760"/>
<dbReference type="InterPro" id="IPR043129">
    <property type="entry name" value="ATPase_NBD"/>
</dbReference>
<evidence type="ECO:0000256" key="9">
    <source>
        <dbReference type="HAMAP-Rule" id="MF_00186"/>
    </source>
</evidence>
<dbReference type="HAMAP" id="MF_00186">
    <property type="entry name" value="Glycerol_kin"/>
    <property type="match status" value="1"/>
</dbReference>
<evidence type="ECO:0000256" key="4">
    <source>
        <dbReference type="ARBA" id="ARBA00022741"/>
    </source>
</evidence>
<keyword evidence="5 9" id="KW-0418">Kinase</keyword>
<dbReference type="PANTHER" id="PTHR10196">
    <property type="entry name" value="SUGAR KINASE"/>
    <property type="match status" value="1"/>
</dbReference>
<evidence type="ECO:0000256" key="7">
    <source>
        <dbReference type="ARBA" id="ARBA00022840"/>
    </source>
</evidence>
<comment type="catalytic activity">
    <reaction evidence="8 9">
        <text>glycerol + ATP = sn-glycerol 3-phosphate + ADP + H(+)</text>
        <dbReference type="Rhea" id="RHEA:21644"/>
        <dbReference type="ChEBI" id="CHEBI:15378"/>
        <dbReference type="ChEBI" id="CHEBI:17754"/>
        <dbReference type="ChEBI" id="CHEBI:30616"/>
        <dbReference type="ChEBI" id="CHEBI:57597"/>
        <dbReference type="ChEBI" id="CHEBI:456216"/>
        <dbReference type="EC" id="2.7.1.30"/>
    </reaction>
</comment>
<feature type="domain" description="Carbohydrate kinase FGGY N-terminal" evidence="11">
    <location>
        <begin position="4"/>
        <end position="250"/>
    </location>
</feature>
<evidence type="ECO:0000256" key="6">
    <source>
        <dbReference type="ARBA" id="ARBA00022798"/>
    </source>
</evidence>
<dbReference type="GO" id="GO:0005829">
    <property type="term" value="C:cytosol"/>
    <property type="evidence" value="ECO:0007669"/>
    <property type="project" value="UniProtKB-ARBA"/>
</dbReference>
<feature type="binding site" evidence="9">
    <location>
        <position position="134"/>
    </location>
    <ligand>
        <name>glycerol</name>
        <dbReference type="ChEBI" id="CHEBI:17754"/>
    </ligand>
</feature>
<feature type="binding site" evidence="9">
    <location>
        <position position="265"/>
    </location>
    <ligand>
        <name>ATP</name>
        <dbReference type="ChEBI" id="CHEBI:30616"/>
    </ligand>
</feature>
<dbReference type="GO" id="GO:0006072">
    <property type="term" value="P:glycerol-3-phosphate metabolic process"/>
    <property type="evidence" value="ECO:0007669"/>
    <property type="project" value="InterPro"/>
</dbReference>
<keyword evidence="6 9" id="KW-0319">Glycerol metabolism</keyword>
<dbReference type="CDD" id="cd07786">
    <property type="entry name" value="FGGY_EcGK_like"/>
    <property type="match status" value="1"/>
</dbReference>
<evidence type="ECO:0000256" key="5">
    <source>
        <dbReference type="ARBA" id="ARBA00022777"/>
    </source>
</evidence>
<evidence type="ECO:0000256" key="10">
    <source>
        <dbReference type="RuleBase" id="RU003733"/>
    </source>
</evidence>
<feature type="binding site" evidence="9">
    <location>
        <position position="413"/>
    </location>
    <ligand>
        <name>ADP</name>
        <dbReference type="ChEBI" id="CHEBI:456216"/>
    </ligand>
</feature>
<dbReference type="GO" id="GO:0005524">
    <property type="term" value="F:ATP binding"/>
    <property type="evidence" value="ECO:0007669"/>
    <property type="project" value="UniProtKB-UniRule"/>
</dbReference>
<feature type="binding site" evidence="9">
    <location>
        <position position="409"/>
    </location>
    <ligand>
        <name>ATP</name>
        <dbReference type="ChEBI" id="CHEBI:30616"/>
    </ligand>
</feature>
<dbReference type="Pfam" id="PF00370">
    <property type="entry name" value="FGGY_N"/>
    <property type="match status" value="1"/>
</dbReference>
<evidence type="ECO:0000259" key="12">
    <source>
        <dbReference type="Pfam" id="PF02782"/>
    </source>
</evidence>
<feature type="binding site" evidence="9">
    <location>
        <position position="82"/>
    </location>
    <ligand>
        <name>sn-glycerol 3-phosphate</name>
        <dbReference type="ChEBI" id="CHEBI:57597"/>
    </ligand>
</feature>
<dbReference type="OrthoDB" id="9805576at2"/>
<feature type="binding site" evidence="9">
    <location>
        <position position="83"/>
    </location>
    <ligand>
        <name>sn-glycerol 3-phosphate</name>
        <dbReference type="ChEBI" id="CHEBI:57597"/>
    </ligand>
</feature>
<feature type="binding site" evidence="9">
    <location>
        <position position="308"/>
    </location>
    <ligand>
        <name>ADP</name>
        <dbReference type="ChEBI" id="CHEBI:456216"/>
    </ligand>
</feature>
<comment type="pathway">
    <text evidence="1 9">Polyol metabolism; glycerol degradation via glycerol kinase pathway; sn-glycerol 3-phosphate from glycerol: step 1/1.</text>
</comment>
<feature type="binding site" evidence="9">
    <location>
        <position position="14"/>
    </location>
    <ligand>
        <name>ATP</name>
        <dbReference type="ChEBI" id="CHEBI:30616"/>
    </ligand>
</feature>
<feature type="domain" description="Carbohydrate kinase FGGY C-terminal" evidence="12">
    <location>
        <begin position="260"/>
        <end position="448"/>
    </location>
</feature>
<dbReference type="Pfam" id="PF02782">
    <property type="entry name" value="FGGY_C"/>
    <property type="match status" value="1"/>
</dbReference>
<feature type="binding site" evidence="9">
    <location>
        <position position="12"/>
    </location>
    <ligand>
        <name>sn-glycerol 3-phosphate</name>
        <dbReference type="ChEBI" id="CHEBI:57597"/>
    </ligand>
</feature>
<feature type="binding site" evidence="9">
    <location>
        <position position="243"/>
    </location>
    <ligand>
        <name>glycerol</name>
        <dbReference type="ChEBI" id="CHEBI:17754"/>
    </ligand>
</feature>
<dbReference type="FunFam" id="3.30.420.40:FF:000007">
    <property type="entry name" value="Glycerol kinase"/>
    <property type="match status" value="1"/>
</dbReference>
<keyword evidence="14" id="KW-1185">Reference proteome</keyword>
<dbReference type="UniPathway" id="UPA00618">
    <property type="reaction ID" value="UER00672"/>
</dbReference>
<feature type="binding site" evidence="9">
    <location>
        <position position="409"/>
    </location>
    <ligand>
        <name>ADP</name>
        <dbReference type="ChEBI" id="CHEBI:456216"/>
    </ligand>
</feature>
<feature type="binding site" evidence="9">
    <location>
        <position position="12"/>
    </location>
    <ligand>
        <name>ATP</name>
        <dbReference type="ChEBI" id="CHEBI:30616"/>
    </ligand>
</feature>
<feature type="binding site" evidence="9">
    <location>
        <position position="244"/>
    </location>
    <ligand>
        <name>glycerol</name>
        <dbReference type="ChEBI" id="CHEBI:17754"/>
    </ligand>
</feature>